<dbReference type="KEGG" id="dfa:DFA_01359"/>
<evidence type="ECO:0000313" key="2">
    <source>
        <dbReference type="EMBL" id="EGG21473.1"/>
    </source>
</evidence>
<dbReference type="EMBL" id="GL883010">
    <property type="protein sequence ID" value="EGG21473.1"/>
    <property type="molecule type" value="Genomic_DNA"/>
</dbReference>
<dbReference type="AlphaFoldDB" id="F4PS90"/>
<feature type="coiled-coil region" evidence="1">
    <location>
        <begin position="98"/>
        <end position="132"/>
    </location>
</feature>
<reference evidence="3" key="1">
    <citation type="journal article" date="2011" name="Genome Res.">
        <title>Phylogeny-wide analysis of social amoeba genomes highlights ancient origins for complex intercellular communication.</title>
        <authorList>
            <person name="Heidel A.J."/>
            <person name="Lawal H.M."/>
            <person name="Felder M."/>
            <person name="Schilde C."/>
            <person name="Helps N.R."/>
            <person name="Tunggal B."/>
            <person name="Rivero F."/>
            <person name="John U."/>
            <person name="Schleicher M."/>
            <person name="Eichinger L."/>
            <person name="Platzer M."/>
            <person name="Noegel A.A."/>
            <person name="Schaap P."/>
            <person name="Gloeckner G."/>
        </authorList>
    </citation>
    <scope>NUCLEOTIDE SEQUENCE [LARGE SCALE GENOMIC DNA]</scope>
    <source>
        <strain evidence="3">SH3</strain>
    </source>
</reference>
<dbReference type="GeneID" id="14872845"/>
<gene>
    <name evidence="2" type="ORF">DFA_01359</name>
</gene>
<keyword evidence="3" id="KW-1185">Reference proteome</keyword>
<sequence length="136" mass="15824">MVDLPVINTPRRNITLAVYYDSDSTEIEFTDVSIYDHLRRIIAKDEILNIPVGFNIRLFLTPQSNNNNDIRVSVDPLSPITLTNGDKIYVDIGDTNYLQMVLEKNKELEKEVKKLKEINETLQEAYMEARLHRMKL</sequence>
<proteinExistence type="predicted"/>
<name>F4PS90_CACFS</name>
<protein>
    <submittedName>
        <fullName evidence="2">Uncharacterized protein</fullName>
    </submittedName>
</protein>
<organism evidence="2 3">
    <name type="scientific">Cavenderia fasciculata</name>
    <name type="common">Slime mold</name>
    <name type="synonym">Dictyostelium fasciculatum</name>
    <dbReference type="NCBI Taxonomy" id="261658"/>
    <lineage>
        <taxon>Eukaryota</taxon>
        <taxon>Amoebozoa</taxon>
        <taxon>Evosea</taxon>
        <taxon>Eumycetozoa</taxon>
        <taxon>Dictyostelia</taxon>
        <taxon>Acytosteliales</taxon>
        <taxon>Cavenderiaceae</taxon>
        <taxon>Cavenderia</taxon>
    </lineage>
</organism>
<keyword evidence="1" id="KW-0175">Coiled coil</keyword>
<evidence type="ECO:0000256" key="1">
    <source>
        <dbReference type="SAM" id="Coils"/>
    </source>
</evidence>
<evidence type="ECO:0000313" key="3">
    <source>
        <dbReference type="Proteomes" id="UP000007797"/>
    </source>
</evidence>
<dbReference type="Proteomes" id="UP000007797">
    <property type="component" value="Unassembled WGS sequence"/>
</dbReference>
<accession>F4PS90</accession>
<dbReference type="RefSeq" id="XP_004359323.1">
    <property type="nucleotide sequence ID" value="XM_004359266.1"/>
</dbReference>